<dbReference type="Gene3D" id="3.40.50.300">
    <property type="entry name" value="P-loop containing nucleotide triphosphate hydrolases"/>
    <property type="match status" value="1"/>
</dbReference>
<dbReference type="PANTHER" id="PTHR10605:SF56">
    <property type="entry name" value="BIFUNCTIONAL HEPARAN SULFATE N-DEACETYLASE_N-SULFOTRANSFERASE"/>
    <property type="match status" value="1"/>
</dbReference>
<dbReference type="GO" id="GO:0008146">
    <property type="term" value="F:sulfotransferase activity"/>
    <property type="evidence" value="ECO:0007669"/>
    <property type="project" value="InterPro"/>
</dbReference>
<dbReference type="OrthoDB" id="981508at2"/>
<sequence length="139" mass="16180">MAGGREQGFEEVVGLEIENHLDSKETVGSNYVRRGLYARQLKRYFDLFPREQVLVLEDRELKEATERTLGKICAFLGVPDFAPGLDWQPVFVSNYRERMAPQTRQFLAEFYAPHNEELFELLGRRFDWIGPPELQRATA</sequence>
<dbReference type="Proteomes" id="UP000433652">
    <property type="component" value="Unassembled WGS sequence"/>
</dbReference>
<dbReference type="RefSeq" id="WP_159794722.1">
    <property type="nucleotide sequence ID" value="NZ_WTYM01000041.1"/>
</dbReference>
<evidence type="ECO:0008006" key="4">
    <source>
        <dbReference type="Google" id="ProtNLM"/>
    </source>
</evidence>
<accession>A0A6I4SVC4</accession>
<dbReference type="InterPro" id="IPR037359">
    <property type="entry name" value="NST/OST"/>
</dbReference>
<protein>
    <recommendedName>
        <fullName evidence="4">Sulfotransferase domain-containing protein</fullName>
    </recommendedName>
</protein>
<dbReference type="AlphaFoldDB" id="A0A6I4SVC4"/>
<evidence type="ECO:0000313" key="2">
    <source>
        <dbReference type="EMBL" id="MXO59871.1"/>
    </source>
</evidence>
<dbReference type="InterPro" id="IPR027417">
    <property type="entry name" value="P-loop_NTPase"/>
</dbReference>
<dbReference type="PANTHER" id="PTHR10605">
    <property type="entry name" value="HEPARAN SULFATE SULFOTRANSFERASE"/>
    <property type="match status" value="1"/>
</dbReference>
<evidence type="ECO:0000256" key="1">
    <source>
        <dbReference type="ARBA" id="ARBA00022679"/>
    </source>
</evidence>
<keyword evidence="3" id="KW-1185">Reference proteome</keyword>
<reference evidence="2 3" key="1">
    <citation type="submission" date="2019-12" db="EMBL/GenBank/DDBJ databases">
        <title>Genomic-based taxomic classification of the family Erythrobacteraceae.</title>
        <authorList>
            <person name="Xu L."/>
        </authorList>
    </citation>
    <scope>NUCLEOTIDE SEQUENCE [LARGE SCALE GENOMIC DNA]</scope>
    <source>
        <strain evidence="2 3">MCCC 1K01500</strain>
    </source>
</reference>
<organism evidence="2 3">
    <name type="scientific">Croceibacterium salegens</name>
    <dbReference type="NCBI Taxonomy" id="1737568"/>
    <lineage>
        <taxon>Bacteria</taxon>
        <taxon>Pseudomonadati</taxon>
        <taxon>Pseudomonadota</taxon>
        <taxon>Alphaproteobacteria</taxon>
        <taxon>Sphingomonadales</taxon>
        <taxon>Erythrobacteraceae</taxon>
        <taxon>Croceibacterium</taxon>
    </lineage>
</organism>
<comment type="caution">
    <text evidence="2">The sequence shown here is derived from an EMBL/GenBank/DDBJ whole genome shotgun (WGS) entry which is preliminary data.</text>
</comment>
<proteinExistence type="predicted"/>
<gene>
    <name evidence="2" type="ORF">GRI89_10005</name>
</gene>
<dbReference type="EMBL" id="WTYM01000041">
    <property type="protein sequence ID" value="MXO59871.1"/>
    <property type="molecule type" value="Genomic_DNA"/>
</dbReference>
<dbReference type="SUPFAM" id="SSF52540">
    <property type="entry name" value="P-loop containing nucleoside triphosphate hydrolases"/>
    <property type="match status" value="1"/>
</dbReference>
<keyword evidence="1" id="KW-0808">Transferase</keyword>
<evidence type="ECO:0000313" key="3">
    <source>
        <dbReference type="Proteomes" id="UP000433652"/>
    </source>
</evidence>
<name>A0A6I4SVC4_9SPHN</name>